<keyword evidence="2" id="KW-0472">Membrane</keyword>
<keyword evidence="2" id="KW-0812">Transmembrane</keyword>
<evidence type="ECO:0000256" key="2">
    <source>
        <dbReference type="SAM" id="Phobius"/>
    </source>
</evidence>
<feature type="coiled-coil region" evidence="1">
    <location>
        <begin position="144"/>
        <end position="178"/>
    </location>
</feature>
<name>A0A382CYE7_9ZZZZ</name>
<accession>A0A382CYE7</accession>
<keyword evidence="2" id="KW-1133">Transmembrane helix</keyword>
<protein>
    <submittedName>
        <fullName evidence="3">Uncharacterized protein</fullName>
    </submittedName>
</protein>
<feature type="transmembrane region" description="Helical" evidence="2">
    <location>
        <begin position="15"/>
        <end position="33"/>
    </location>
</feature>
<dbReference type="EMBL" id="UINC01036752">
    <property type="protein sequence ID" value="SVB31198.1"/>
    <property type="molecule type" value="Genomic_DNA"/>
</dbReference>
<sequence length="191" mass="21603">MEVEYGGIKASGGKLFIIISLLGTLGGALWGGFEFYKDYQDMKEQITSYVAPDLSGFDKQLEVLDIEVTTTKELISTEISSIKEIVDEAQDTTRDIRTTMKTDINLFSDQIAAIDKRSREDGLETRTAMRNAENEVRQLIADTSKRWDDKLQKVDNKLQKVDNQIEMLEDKLDKKITKALENPLAAMSKTK</sequence>
<evidence type="ECO:0000313" key="3">
    <source>
        <dbReference type="EMBL" id="SVB31198.1"/>
    </source>
</evidence>
<organism evidence="3">
    <name type="scientific">marine metagenome</name>
    <dbReference type="NCBI Taxonomy" id="408172"/>
    <lineage>
        <taxon>unclassified sequences</taxon>
        <taxon>metagenomes</taxon>
        <taxon>ecological metagenomes</taxon>
    </lineage>
</organism>
<reference evidence="3" key="1">
    <citation type="submission" date="2018-05" db="EMBL/GenBank/DDBJ databases">
        <authorList>
            <person name="Lanie J.A."/>
            <person name="Ng W.-L."/>
            <person name="Kazmierczak K.M."/>
            <person name="Andrzejewski T.M."/>
            <person name="Davidsen T.M."/>
            <person name="Wayne K.J."/>
            <person name="Tettelin H."/>
            <person name="Glass J.I."/>
            <person name="Rusch D."/>
            <person name="Podicherti R."/>
            <person name="Tsui H.-C.T."/>
            <person name="Winkler M.E."/>
        </authorList>
    </citation>
    <scope>NUCLEOTIDE SEQUENCE</scope>
</reference>
<keyword evidence="1" id="KW-0175">Coiled coil</keyword>
<evidence type="ECO:0000256" key="1">
    <source>
        <dbReference type="SAM" id="Coils"/>
    </source>
</evidence>
<proteinExistence type="predicted"/>
<dbReference type="AlphaFoldDB" id="A0A382CYE7"/>
<gene>
    <name evidence="3" type="ORF">METZ01_LOCUS184052</name>
</gene>